<dbReference type="AlphaFoldDB" id="A0A9D5JWA4"/>
<evidence type="ECO:0000256" key="1">
    <source>
        <dbReference type="SAM" id="SignalP"/>
    </source>
</evidence>
<proteinExistence type="predicted"/>
<protein>
    <submittedName>
        <fullName evidence="2">Uncharacterized protein</fullName>
    </submittedName>
</protein>
<reference evidence="2" key="1">
    <citation type="submission" date="2019-11" db="EMBL/GenBank/DDBJ databases">
        <title>Microbial mats filling the niche in hypersaline microbial mats.</title>
        <authorList>
            <person name="Wong H.L."/>
            <person name="Macleod F.I."/>
            <person name="White R.A. III"/>
            <person name="Burns B.P."/>
        </authorList>
    </citation>
    <scope>NUCLEOTIDE SEQUENCE</scope>
    <source>
        <strain evidence="2">Rbin_158</strain>
    </source>
</reference>
<dbReference type="EMBL" id="WJJP01000389">
    <property type="protein sequence ID" value="MBD3325295.1"/>
    <property type="molecule type" value="Genomic_DNA"/>
</dbReference>
<evidence type="ECO:0000313" key="2">
    <source>
        <dbReference type="EMBL" id="MBD3325295.1"/>
    </source>
</evidence>
<comment type="caution">
    <text evidence="2">The sequence shown here is derived from an EMBL/GenBank/DDBJ whole genome shotgun (WGS) entry which is preliminary data.</text>
</comment>
<dbReference type="Gene3D" id="1.10.4030.10">
    <property type="entry name" value="Porin chaperone SurA, peptide-binding domain"/>
    <property type="match status" value="1"/>
</dbReference>
<evidence type="ECO:0000313" key="3">
    <source>
        <dbReference type="Proteomes" id="UP000649604"/>
    </source>
</evidence>
<name>A0A9D5JWA4_9BACT</name>
<sequence length="182" mass="20669">MKNLIVLLALCCTLQVAGNSPPAWAEVIDKIAAVLDEDLVFLSELREEAESPVVKLLLNLDTTQNTTEDRVLPYVIERHLLLQAIQYLAPPKNQDLTMSLALRYLSNTYHDTEAPELEQQLEAAGISESALETEIMPYLKGIDYIRRKYRFTADIDAPEVVLNLFQQWINDLKAQTDIRTLL</sequence>
<accession>A0A9D5JWA4</accession>
<feature type="signal peptide" evidence="1">
    <location>
        <begin position="1"/>
        <end position="25"/>
    </location>
</feature>
<feature type="chain" id="PRO_5038888898" evidence="1">
    <location>
        <begin position="26"/>
        <end position="182"/>
    </location>
</feature>
<gene>
    <name evidence="2" type="ORF">GF339_11965</name>
</gene>
<organism evidence="2 3">
    <name type="scientific">candidate division KSB3 bacterium</name>
    <dbReference type="NCBI Taxonomy" id="2044937"/>
    <lineage>
        <taxon>Bacteria</taxon>
        <taxon>candidate division KSB3</taxon>
    </lineage>
</organism>
<keyword evidence="1" id="KW-0732">Signal</keyword>
<dbReference type="Proteomes" id="UP000649604">
    <property type="component" value="Unassembled WGS sequence"/>
</dbReference>